<dbReference type="InterPro" id="IPR014710">
    <property type="entry name" value="RmlC-like_jellyroll"/>
</dbReference>
<organism evidence="1 2">
    <name type="scientific">Candidatus Taylorbacteria bacterium RIFCSPHIGHO2_02_FULL_45_35</name>
    <dbReference type="NCBI Taxonomy" id="1802311"/>
    <lineage>
        <taxon>Bacteria</taxon>
        <taxon>Candidatus Tayloriibacteriota</taxon>
    </lineage>
</organism>
<sequence length="150" mass="16966">MKMRVFNPSCNLNTIKDGRGAIFSFAPDAPIVEWTHQFIKAGKVRGNHCHPEFDEYIMLVDGAGVEVEKDTKTDKEHFIYMNKGTCIFIPKGTYHVFLAISDCQSVSFLTKRWDDCKRPIVHTDLGLGSGDHGDPKSAYFKTQNKDSKHV</sequence>
<accession>A0A1G2MST1</accession>
<evidence type="ECO:0000313" key="2">
    <source>
        <dbReference type="Proteomes" id="UP000177943"/>
    </source>
</evidence>
<dbReference type="InterPro" id="IPR011051">
    <property type="entry name" value="RmlC_Cupin_sf"/>
</dbReference>
<reference evidence="1 2" key="1">
    <citation type="journal article" date="2016" name="Nat. Commun.">
        <title>Thousands of microbial genomes shed light on interconnected biogeochemical processes in an aquifer system.</title>
        <authorList>
            <person name="Anantharaman K."/>
            <person name="Brown C.T."/>
            <person name="Hug L.A."/>
            <person name="Sharon I."/>
            <person name="Castelle C.J."/>
            <person name="Probst A.J."/>
            <person name="Thomas B.C."/>
            <person name="Singh A."/>
            <person name="Wilkins M.J."/>
            <person name="Karaoz U."/>
            <person name="Brodie E.L."/>
            <person name="Williams K.H."/>
            <person name="Hubbard S.S."/>
            <person name="Banfield J.F."/>
        </authorList>
    </citation>
    <scope>NUCLEOTIDE SEQUENCE [LARGE SCALE GENOMIC DNA]</scope>
</reference>
<name>A0A1G2MST1_9BACT</name>
<dbReference type="SUPFAM" id="SSF51182">
    <property type="entry name" value="RmlC-like cupins"/>
    <property type="match status" value="1"/>
</dbReference>
<proteinExistence type="predicted"/>
<gene>
    <name evidence="1" type="ORF">A3D56_03030</name>
</gene>
<comment type="caution">
    <text evidence="1">The sequence shown here is derived from an EMBL/GenBank/DDBJ whole genome shotgun (WGS) entry which is preliminary data.</text>
</comment>
<dbReference type="Proteomes" id="UP000177943">
    <property type="component" value="Unassembled WGS sequence"/>
</dbReference>
<protein>
    <submittedName>
        <fullName evidence="1">Uncharacterized protein</fullName>
    </submittedName>
</protein>
<dbReference type="Gene3D" id="2.60.120.10">
    <property type="entry name" value="Jelly Rolls"/>
    <property type="match status" value="1"/>
</dbReference>
<dbReference type="AlphaFoldDB" id="A0A1G2MST1"/>
<evidence type="ECO:0000313" key="1">
    <source>
        <dbReference type="EMBL" id="OHA26960.1"/>
    </source>
</evidence>
<dbReference type="EMBL" id="MHRP01000023">
    <property type="protein sequence ID" value="OHA26960.1"/>
    <property type="molecule type" value="Genomic_DNA"/>
</dbReference>